<comment type="similarity">
    <text evidence="1">Belongs to the short-chain dehydrogenases/reductases (SDR) family.</text>
</comment>
<evidence type="ECO:0008006" key="6">
    <source>
        <dbReference type="Google" id="ProtNLM"/>
    </source>
</evidence>
<protein>
    <recommendedName>
        <fullName evidence="6">Oxidoreductase</fullName>
    </recommendedName>
</protein>
<evidence type="ECO:0000256" key="1">
    <source>
        <dbReference type="ARBA" id="ARBA00006484"/>
    </source>
</evidence>
<name>A0A376B204_9ASCO</name>
<organism evidence="4 5">
    <name type="scientific">Saccharomycodes ludwigii</name>
    <dbReference type="NCBI Taxonomy" id="36035"/>
    <lineage>
        <taxon>Eukaryota</taxon>
        <taxon>Fungi</taxon>
        <taxon>Dikarya</taxon>
        <taxon>Ascomycota</taxon>
        <taxon>Saccharomycotina</taxon>
        <taxon>Saccharomycetes</taxon>
        <taxon>Saccharomycodales</taxon>
        <taxon>Saccharomycodaceae</taxon>
        <taxon>Saccharomycodes</taxon>
    </lineage>
</organism>
<gene>
    <name evidence="4" type="ORF">SCODWIG_00442</name>
</gene>
<dbReference type="PANTHER" id="PTHR24320:SF236">
    <property type="entry name" value="SHORT-CHAIN DEHYDROGENASE-RELATED"/>
    <property type="match status" value="1"/>
</dbReference>
<dbReference type="InterPro" id="IPR002347">
    <property type="entry name" value="SDR_fam"/>
</dbReference>
<dbReference type="VEuPathDB" id="FungiDB:SCODWIG_00442"/>
<dbReference type="Gene3D" id="3.40.50.720">
    <property type="entry name" value="NAD(P)-binding Rossmann-like Domain"/>
    <property type="match status" value="1"/>
</dbReference>
<dbReference type="SUPFAM" id="SSF51735">
    <property type="entry name" value="NAD(P)-binding Rossmann-fold domains"/>
    <property type="match status" value="1"/>
</dbReference>
<reference evidence="5" key="1">
    <citation type="submission" date="2018-06" db="EMBL/GenBank/DDBJ databases">
        <authorList>
            <person name="Guldener U."/>
        </authorList>
    </citation>
    <scope>NUCLEOTIDE SEQUENCE [LARGE SCALE GENOMIC DNA]</scope>
    <source>
        <strain evidence="5">UTAD17</strain>
    </source>
</reference>
<keyword evidence="5" id="KW-1185">Reference proteome</keyword>
<evidence type="ECO:0000313" key="4">
    <source>
        <dbReference type="EMBL" id="SSD58681.1"/>
    </source>
</evidence>
<sequence>MSTTIDQSTLPPVPKCSMLYAVKEAYYGFRPNLPKFTEKDYPDLSDKLAIVTGMNTGIGYEVCKLLLAKNCTVIGVVRTQSKGDLAAENLIKETQVSKEKLQIIAGCDFTKFETVKQTGLSLQNKLEGKTINLIIHNAGLMSSRNDLSNEDGIEAMFATNVMGPQLLQHFLDPLFLKKDSSLKRIVWVSSLAHFGSPSNYGVNWDDPTYKDVSSRAHSSVLYGQSKAINIYQAKIWADLNHADKYGIISASCFPGILKTDLTRDYSFVIKGIANRLFWDSKYGAYSELYAALSPDLSKQGEYVVPFGEVHEPREDIKLGLSNGVGKKIWEYVEEQIKQYF</sequence>
<dbReference type="AlphaFoldDB" id="A0A376B204"/>
<dbReference type="InterPro" id="IPR036291">
    <property type="entry name" value="NAD(P)-bd_dom_sf"/>
</dbReference>
<keyword evidence="2" id="KW-0521">NADP</keyword>
<dbReference type="PRINTS" id="PR00081">
    <property type="entry name" value="GDHRDH"/>
</dbReference>
<evidence type="ECO:0000313" key="5">
    <source>
        <dbReference type="Proteomes" id="UP000262825"/>
    </source>
</evidence>
<proteinExistence type="inferred from homology"/>
<accession>A0A376B204</accession>
<keyword evidence="3" id="KW-0560">Oxidoreductase</keyword>
<dbReference type="Pfam" id="PF00106">
    <property type="entry name" value="adh_short"/>
    <property type="match status" value="1"/>
</dbReference>
<dbReference type="PANTHER" id="PTHR24320">
    <property type="entry name" value="RETINOL DEHYDROGENASE"/>
    <property type="match status" value="1"/>
</dbReference>
<dbReference type="GO" id="GO:0016491">
    <property type="term" value="F:oxidoreductase activity"/>
    <property type="evidence" value="ECO:0007669"/>
    <property type="project" value="UniProtKB-KW"/>
</dbReference>
<evidence type="ECO:0000256" key="2">
    <source>
        <dbReference type="ARBA" id="ARBA00022857"/>
    </source>
</evidence>
<evidence type="ECO:0000256" key="3">
    <source>
        <dbReference type="ARBA" id="ARBA00023002"/>
    </source>
</evidence>
<dbReference type="Proteomes" id="UP000262825">
    <property type="component" value="Unassembled WGS sequence"/>
</dbReference>
<dbReference type="EMBL" id="UFAJ01000035">
    <property type="protein sequence ID" value="SSD58681.1"/>
    <property type="molecule type" value="Genomic_DNA"/>
</dbReference>